<dbReference type="GO" id="GO:0051287">
    <property type="term" value="F:NAD binding"/>
    <property type="evidence" value="ECO:0007669"/>
    <property type="project" value="InterPro"/>
</dbReference>
<dbReference type="GO" id="GO:0016491">
    <property type="term" value="F:oxidoreductase activity"/>
    <property type="evidence" value="ECO:0007669"/>
    <property type="project" value="UniProtKB-KW"/>
</dbReference>
<feature type="domain" description="6-phosphogluconate dehydrogenase NADP-binding" evidence="5">
    <location>
        <begin position="6"/>
        <end position="162"/>
    </location>
</feature>
<gene>
    <name evidence="7" type="ORF">HXX08_16620</name>
    <name evidence="8" type="ORF">OZ401_003005</name>
</gene>
<dbReference type="AlphaFoldDB" id="A0A8T7M5W0"/>
<dbReference type="Gene3D" id="1.10.1040.10">
    <property type="entry name" value="N-(1-d-carboxylethyl)-l-norvaline Dehydrogenase, domain 2"/>
    <property type="match status" value="1"/>
</dbReference>
<dbReference type="EMBL" id="CP128400">
    <property type="protein sequence ID" value="WJW69397.1"/>
    <property type="molecule type" value="Genomic_DNA"/>
</dbReference>
<dbReference type="PANTHER" id="PTHR43060">
    <property type="entry name" value="3-HYDROXYISOBUTYRATE DEHYDROGENASE-LIKE 1, MITOCHONDRIAL-RELATED"/>
    <property type="match status" value="1"/>
</dbReference>
<accession>A0A8T7M5W0</accession>
<feature type="active site" evidence="4">
    <location>
        <position position="174"/>
    </location>
</feature>
<keyword evidence="2" id="KW-0560">Oxidoreductase</keyword>
<evidence type="ECO:0000313" key="7">
    <source>
        <dbReference type="EMBL" id="NWJ47485.1"/>
    </source>
</evidence>
<evidence type="ECO:0000256" key="3">
    <source>
        <dbReference type="ARBA" id="ARBA00023027"/>
    </source>
</evidence>
<name>A0A8T7M5W0_9CHLR</name>
<evidence type="ECO:0000313" key="9">
    <source>
        <dbReference type="Proteomes" id="UP000521676"/>
    </source>
</evidence>
<dbReference type="InterPro" id="IPR036291">
    <property type="entry name" value="NAD(P)-bd_dom_sf"/>
</dbReference>
<dbReference type="SUPFAM" id="SSF51735">
    <property type="entry name" value="NAD(P)-binding Rossmann-fold domains"/>
    <property type="match status" value="1"/>
</dbReference>
<keyword evidence="3" id="KW-0520">NAD</keyword>
<dbReference type="Pfam" id="PF14833">
    <property type="entry name" value="NAD_binding_11"/>
    <property type="match status" value="1"/>
</dbReference>
<comment type="similarity">
    <text evidence="1">Belongs to the HIBADH-related family.</text>
</comment>
<reference evidence="8" key="2">
    <citation type="journal article" date="2024" name="Nature">
        <title>Anoxygenic phototroph of the Chloroflexota uses a type I reaction centre.</title>
        <authorList>
            <person name="Tsuji J.M."/>
            <person name="Shaw N.A."/>
            <person name="Nagashima S."/>
            <person name="Venkiteswaran J.J."/>
            <person name="Schiff S.L."/>
            <person name="Watanabe T."/>
            <person name="Fukui M."/>
            <person name="Hanada S."/>
            <person name="Tank M."/>
            <person name="Neufeld J.D."/>
        </authorList>
    </citation>
    <scope>NUCLEOTIDE SEQUENCE</scope>
    <source>
        <strain evidence="8">L227-S17</strain>
    </source>
</reference>
<dbReference type="InterPro" id="IPR013328">
    <property type="entry name" value="6PGD_dom2"/>
</dbReference>
<dbReference type="RefSeq" id="WP_341471285.1">
    <property type="nucleotide sequence ID" value="NZ_CP128400.1"/>
</dbReference>
<evidence type="ECO:0000313" key="8">
    <source>
        <dbReference type="EMBL" id="WJW69397.1"/>
    </source>
</evidence>
<dbReference type="Gene3D" id="3.40.50.720">
    <property type="entry name" value="NAD(P)-binding Rossmann-like Domain"/>
    <property type="match status" value="1"/>
</dbReference>
<feature type="domain" description="3-hydroxyisobutyrate dehydrogenase-like NAD-binding" evidence="6">
    <location>
        <begin position="168"/>
        <end position="288"/>
    </location>
</feature>
<organism evidence="7 9">
    <name type="scientific">Candidatus Chlorohelix allophototropha</name>
    <dbReference type="NCBI Taxonomy" id="3003348"/>
    <lineage>
        <taxon>Bacteria</taxon>
        <taxon>Bacillati</taxon>
        <taxon>Chloroflexota</taxon>
        <taxon>Chloroflexia</taxon>
        <taxon>Candidatus Chloroheliales</taxon>
        <taxon>Candidatus Chloroheliaceae</taxon>
        <taxon>Candidatus Chlorohelix</taxon>
    </lineage>
</organism>
<dbReference type="GO" id="GO:0050661">
    <property type="term" value="F:NADP binding"/>
    <property type="evidence" value="ECO:0007669"/>
    <property type="project" value="InterPro"/>
</dbReference>
<proteinExistence type="inferred from homology"/>
<reference evidence="7 9" key="1">
    <citation type="submission" date="2020-06" db="EMBL/GenBank/DDBJ databases">
        <title>Anoxygenic phototrophic Chloroflexota member uses a Type I reaction center.</title>
        <authorList>
            <person name="Tsuji J.M."/>
            <person name="Shaw N.A."/>
            <person name="Nagashima S."/>
            <person name="Venkiteswaran J."/>
            <person name="Schiff S.L."/>
            <person name="Hanada S."/>
            <person name="Tank M."/>
            <person name="Neufeld J.D."/>
        </authorList>
    </citation>
    <scope>NUCLEOTIDE SEQUENCE [LARGE SCALE GENOMIC DNA]</scope>
    <source>
        <strain evidence="7">L227-S17</strain>
    </source>
</reference>
<evidence type="ECO:0000313" key="10">
    <source>
        <dbReference type="Proteomes" id="UP001431572"/>
    </source>
</evidence>
<dbReference type="PANTHER" id="PTHR43060:SF15">
    <property type="entry name" value="3-HYDROXYISOBUTYRATE DEHYDROGENASE-LIKE 1, MITOCHONDRIAL-RELATED"/>
    <property type="match status" value="1"/>
</dbReference>
<sequence length="298" mass="31353">MSDIKRVGFIGLGAMGRPMAEQLVSKGFETYVVAHRNRKPLEELLALGAKEAENASDLAGKVEVIVTMVPDAPEVEEACFGANGIIEGAQPGLLVIDMSTISPVASQKIAARLKEKGIDFIDAPVSGGPFRAATGTLAIMAGADEAIFERGKVVLSAMGSPVRVGPQGMGETVKLVNQIIISLNTLAIAEGFAFGVKAGADPHMLREVLLNATSASYLMDKWIPNNLLKGDFSTGFATELLYKDLNAALGAGKEMGVPMMGTAFVQQLFGILKATGHNRDDYTVLATLYTDVTGKPIA</sequence>
<dbReference type="InterPro" id="IPR015815">
    <property type="entry name" value="HIBADH-related"/>
</dbReference>
<dbReference type="Proteomes" id="UP000521676">
    <property type="component" value="Unassembled WGS sequence"/>
</dbReference>
<evidence type="ECO:0000259" key="6">
    <source>
        <dbReference type="Pfam" id="PF14833"/>
    </source>
</evidence>
<evidence type="ECO:0000256" key="2">
    <source>
        <dbReference type="ARBA" id="ARBA00023002"/>
    </source>
</evidence>
<dbReference type="InterPro" id="IPR006115">
    <property type="entry name" value="6PGDH_NADP-bd"/>
</dbReference>
<dbReference type="Pfam" id="PF03446">
    <property type="entry name" value="NAD_binding_2"/>
    <property type="match status" value="1"/>
</dbReference>
<evidence type="ECO:0000256" key="1">
    <source>
        <dbReference type="ARBA" id="ARBA00009080"/>
    </source>
</evidence>
<dbReference type="PIRSF" id="PIRSF000103">
    <property type="entry name" value="HIBADH"/>
    <property type="match status" value="1"/>
</dbReference>
<dbReference type="SUPFAM" id="SSF48179">
    <property type="entry name" value="6-phosphogluconate dehydrogenase C-terminal domain-like"/>
    <property type="match status" value="1"/>
</dbReference>
<protein>
    <submittedName>
        <fullName evidence="7">NAD(P)-dependent oxidoreductase</fullName>
    </submittedName>
</protein>
<evidence type="ECO:0000259" key="5">
    <source>
        <dbReference type="Pfam" id="PF03446"/>
    </source>
</evidence>
<dbReference type="EMBL" id="JACATZ010000003">
    <property type="protein sequence ID" value="NWJ47485.1"/>
    <property type="molecule type" value="Genomic_DNA"/>
</dbReference>
<keyword evidence="10" id="KW-1185">Reference proteome</keyword>
<dbReference type="InterPro" id="IPR008927">
    <property type="entry name" value="6-PGluconate_DH-like_C_sf"/>
</dbReference>
<dbReference type="Proteomes" id="UP001431572">
    <property type="component" value="Chromosome 2"/>
</dbReference>
<evidence type="ECO:0000256" key="4">
    <source>
        <dbReference type="PIRSR" id="PIRSR000103-1"/>
    </source>
</evidence>
<dbReference type="InterPro" id="IPR029154">
    <property type="entry name" value="HIBADH-like_NADP-bd"/>
</dbReference>